<gene>
    <name evidence="3" type="ORF">K452DRAFT_171845</name>
</gene>
<dbReference type="Proteomes" id="UP000799438">
    <property type="component" value="Unassembled WGS sequence"/>
</dbReference>
<evidence type="ECO:0000313" key="3">
    <source>
        <dbReference type="EMBL" id="KAF2143490.1"/>
    </source>
</evidence>
<dbReference type="EMBL" id="ML995482">
    <property type="protein sequence ID" value="KAF2143490.1"/>
    <property type="molecule type" value="Genomic_DNA"/>
</dbReference>
<accession>A0A6A6BH82</accession>
<feature type="region of interest" description="Disordered" evidence="1">
    <location>
        <begin position="117"/>
        <end position="138"/>
    </location>
</feature>
<evidence type="ECO:0000313" key="4">
    <source>
        <dbReference type="Proteomes" id="UP000799438"/>
    </source>
</evidence>
<keyword evidence="2" id="KW-0812">Transmembrane</keyword>
<organism evidence="3 4">
    <name type="scientific">Aplosporella prunicola CBS 121167</name>
    <dbReference type="NCBI Taxonomy" id="1176127"/>
    <lineage>
        <taxon>Eukaryota</taxon>
        <taxon>Fungi</taxon>
        <taxon>Dikarya</taxon>
        <taxon>Ascomycota</taxon>
        <taxon>Pezizomycotina</taxon>
        <taxon>Dothideomycetes</taxon>
        <taxon>Dothideomycetes incertae sedis</taxon>
        <taxon>Botryosphaeriales</taxon>
        <taxon>Aplosporellaceae</taxon>
        <taxon>Aplosporella</taxon>
    </lineage>
</organism>
<keyword evidence="2" id="KW-1133">Transmembrane helix</keyword>
<evidence type="ECO:0000256" key="2">
    <source>
        <dbReference type="SAM" id="Phobius"/>
    </source>
</evidence>
<proteinExistence type="predicted"/>
<name>A0A6A6BH82_9PEZI</name>
<keyword evidence="2" id="KW-0472">Membrane</keyword>
<evidence type="ECO:0000256" key="1">
    <source>
        <dbReference type="SAM" id="MobiDB-lite"/>
    </source>
</evidence>
<dbReference type="RefSeq" id="XP_033399202.1">
    <property type="nucleotide sequence ID" value="XM_033535803.1"/>
</dbReference>
<reference evidence="3" key="1">
    <citation type="journal article" date="2020" name="Stud. Mycol.">
        <title>101 Dothideomycetes genomes: a test case for predicting lifestyles and emergence of pathogens.</title>
        <authorList>
            <person name="Haridas S."/>
            <person name="Albert R."/>
            <person name="Binder M."/>
            <person name="Bloem J."/>
            <person name="Labutti K."/>
            <person name="Salamov A."/>
            <person name="Andreopoulos B."/>
            <person name="Baker S."/>
            <person name="Barry K."/>
            <person name="Bills G."/>
            <person name="Bluhm B."/>
            <person name="Cannon C."/>
            <person name="Castanera R."/>
            <person name="Culley D."/>
            <person name="Daum C."/>
            <person name="Ezra D."/>
            <person name="Gonzalez J."/>
            <person name="Henrissat B."/>
            <person name="Kuo A."/>
            <person name="Liang C."/>
            <person name="Lipzen A."/>
            <person name="Lutzoni F."/>
            <person name="Magnuson J."/>
            <person name="Mondo S."/>
            <person name="Nolan M."/>
            <person name="Ohm R."/>
            <person name="Pangilinan J."/>
            <person name="Park H.-J."/>
            <person name="Ramirez L."/>
            <person name="Alfaro M."/>
            <person name="Sun H."/>
            <person name="Tritt A."/>
            <person name="Yoshinaga Y."/>
            <person name="Zwiers L.-H."/>
            <person name="Turgeon B."/>
            <person name="Goodwin S."/>
            <person name="Spatafora J."/>
            <person name="Crous P."/>
            <person name="Grigoriev I."/>
        </authorList>
    </citation>
    <scope>NUCLEOTIDE SEQUENCE</scope>
    <source>
        <strain evidence="3">CBS 121167</strain>
    </source>
</reference>
<protein>
    <submittedName>
        <fullName evidence="3">Uncharacterized protein</fullName>
    </submittedName>
</protein>
<dbReference type="GeneID" id="54293299"/>
<feature type="transmembrane region" description="Helical" evidence="2">
    <location>
        <begin position="59"/>
        <end position="78"/>
    </location>
</feature>
<sequence>MMMVRCFTVRGKAMEPAGIGREADGNAKPAPLDPNHRFIGFLSDSFGYGVMMLGAKVDVGDVGAVLAVVGIGALMWCLRCRKTATNRAAKTQHSLAVERLSLAARYPFDCPNGEHAAGCPLRGDGRGRGPDGPNSDPQ</sequence>
<dbReference type="AlphaFoldDB" id="A0A6A6BH82"/>
<keyword evidence="4" id="KW-1185">Reference proteome</keyword>